<name>A0AA97P382_PYRO3</name>
<accession>A0AA97P382</accession>
<protein>
    <recommendedName>
        <fullName evidence="4">C2H2-type domain-containing protein</fullName>
    </recommendedName>
</protein>
<feature type="signal peptide" evidence="2">
    <location>
        <begin position="1"/>
        <end position="19"/>
    </location>
</feature>
<evidence type="ECO:0000256" key="2">
    <source>
        <dbReference type="SAM" id="SignalP"/>
    </source>
</evidence>
<sequence length="133" mass="14241">MQIFKIVQVLGLLAVGTSALPAPANPAAVQPAQGGQLAVHGQPASCPPECRDVQGAKPGHLQARSRFYATSDTGRPLANSGYPTHGYRDAYRCLYCGAVRDDVSAVQDHITYRHSNRGGDTSNYDTTTVRDDR</sequence>
<evidence type="ECO:0000313" key="3">
    <source>
        <dbReference type="EMBL" id="ELQ41140.1"/>
    </source>
</evidence>
<keyword evidence="2" id="KW-0732">Signal</keyword>
<gene>
    <name evidence="3" type="ORF">OOU_Y34scaffold00300g1</name>
</gene>
<evidence type="ECO:0008006" key="4">
    <source>
        <dbReference type="Google" id="ProtNLM"/>
    </source>
</evidence>
<feature type="region of interest" description="Disordered" evidence="1">
    <location>
        <begin position="113"/>
        <end position="133"/>
    </location>
</feature>
<proteinExistence type="predicted"/>
<feature type="region of interest" description="Disordered" evidence="1">
    <location>
        <begin position="33"/>
        <end position="57"/>
    </location>
</feature>
<dbReference type="Proteomes" id="UP000011086">
    <property type="component" value="Unassembled WGS sequence"/>
</dbReference>
<reference evidence="3" key="1">
    <citation type="journal article" date="2012" name="PLoS Genet.">
        <title>Comparative analysis of the genomes of two field isolates of the rice blast fungus Magnaporthe oryzae.</title>
        <authorList>
            <person name="Xue M."/>
            <person name="Yang J."/>
            <person name="Li Z."/>
            <person name="Hu S."/>
            <person name="Yao N."/>
            <person name="Dean R.A."/>
            <person name="Zhao W."/>
            <person name="Shen M."/>
            <person name="Zhang H."/>
            <person name="Li C."/>
            <person name="Liu L."/>
            <person name="Cao L."/>
            <person name="Xu X."/>
            <person name="Xing Y."/>
            <person name="Hsiang T."/>
            <person name="Zhang Z."/>
            <person name="Xu J.R."/>
            <person name="Peng Y.L."/>
        </authorList>
    </citation>
    <scope>NUCLEOTIDE SEQUENCE</scope>
    <source>
        <strain evidence="3">Y34</strain>
    </source>
</reference>
<evidence type="ECO:0000256" key="1">
    <source>
        <dbReference type="SAM" id="MobiDB-lite"/>
    </source>
</evidence>
<feature type="compositionally biased region" description="Polar residues" evidence="1">
    <location>
        <begin position="118"/>
        <end position="127"/>
    </location>
</feature>
<organism evidence="3">
    <name type="scientific">Pyricularia oryzae (strain Y34)</name>
    <name type="common">Rice blast fungus</name>
    <name type="synonym">Magnaporthe oryzae</name>
    <dbReference type="NCBI Taxonomy" id="1143189"/>
    <lineage>
        <taxon>Eukaryota</taxon>
        <taxon>Fungi</taxon>
        <taxon>Dikarya</taxon>
        <taxon>Ascomycota</taxon>
        <taxon>Pezizomycotina</taxon>
        <taxon>Sordariomycetes</taxon>
        <taxon>Sordariomycetidae</taxon>
        <taxon>Magnaporthales</taxon>
        <taxon>Pyriculariaceae</taxon>
        <taxon>Pyricularia</taxon>
    </lineage>
</organism>
<feature type="chain" id="PRO_5041637380" description="C2H2-type domain-containing protein" evidence="2">
    <location>
        <begin position="20"/>
        <end position="133"/>
    </location>
</feature>
<dbReference type="EMBL" id="JH793760">
    <property type="protein sequence ID" value="ELQ41140.1"/>
    <property type="molecule type" value="Genomic_DNA"/>
</dbReference>
<dbReference type="AlphaFoldDB" id="A0AA97P382"/>